<feature type="domain" description="Peptidase metallopeptidase" evidence="1">
    <location>
        <begin position="79"/>
        <end position="250"/>
    </location>
</feature>
<gene>
    <name evidence="2" type="ORF">H1P_2590013</name>
</gene>
<dbReference type="EMBL" id="CAACVJ010000178">
    <property type="protein sequence ID" value="VEP14349.1"/>
    <property type="molecule type" value="Genomic_DNA"/>
</dbReference>
<dbReference type="Proteomes" id="UP000320055">
    <property type="component" value="Unassembled WGS sequence"/>
</dbReference>
<keyword evidence="3" id="KW-1185">Reference proteome</keyword>
<accession>A0A563VSU3</accession>
<organism evidence="2 3">
    <name type="scientific">Hyella patelloides LEGE 07179</name>
    <dbReference type="NCBI Taxonomy" id="945734"/>
    <lineage>
        <taxon>Bacteria</taxon>
        <taxon>Bacillati</taxon>
        <taxon>Cyanobacteriota</taxon>
        <taxon>Cyanophyceae</taxon>
        <taxon>Pleurocapsales</taxon>
        <taxon>Hyellaceae</taxon>
        <taxon>Hyella</taxon>
    </lineage>
</organism>
<dbReference type="AlphaFoldDB" id="A0A563VSU3"/>
<dbReference type="InterPro" id="IPR006026">
    <property type="entry name" value="Peptidase_Metallo"/>
</dbReference>
<evidence type="ECO:0000313" key="3">
    <source>
        <dbReference type="Proteomes" id="UP000320055"/>
    </source>
</evidence>
<dbReference type="SUPFAM" id="SSF55486">
    <property type="entry name" value="Metalloproteases ('zincins'), catalytic domain"/>
    <property type="match status" value="1"/>
</dbReference>
<dbReference type="RefSeq" id="WP_144872924.1">
    <property type="nucleotide sequence ID" value="NZ_LR214002.1"/>
</dbReference>
<dbReference type="GO" id="GO:0008237">
    <property type="term" value="F:metallopeptidase activity"/>
    <property type="evidence" value="ECO:0007669"/>
    <property type="project" value="InterPro"/>
</dbReference>
<proteinExistence type="predicted"/>
<dbReference type="SMART" id="SM00235">
    <property type="entry name" value="ZnMc"/>
    <property type="match status" value="1"/>
</dbReference>
<dbReference type="CDD" id="cd04279">
    <property type="entry name" value="ZnMc_MMP_like_1"/>
    <property type="match status" value="1"/>
</dbReference>
<dbReference type="Gene3D" id="3.40.390.10">
    <property type="entry name" value="Collagenase (Catalytic Domain)"/>
    <property type="match status" value="1"/>
</dbReference>
<dbReference type="GO" id="GO:0006508">
    <property type="term" value="P:proteolysis"/>
    <property type="evidence" value="ECO:0007669"/>
    <property type="project" value="InterPro"/>
</dbReference>
<evidence type="ECO:0000259" key="1">
    <source>
        <dbReference type="SMART" id="SM00235"/>
    </source>
</evidence>
<dbReference type="InterPro" id="IPR024079">
    <property type="entry name" value="MetalloPept_cat_dom_sf"/>
</dbReference>
<dbReference type="OrthoDB" id="9786975at2"/>
<reference evidence="2 3" key="1">
    <citation type="submission" date="2019-01" db="EMBL/GenBank/DDBJ databases">
        <authorList>
            <person name="Brito A."/>
        </authorList>
    </citation>
    <scope>NUCLEOTIDE SEQUENCE [LARGE SCALE GENOMIC DNA]</scope>
    <source>
        <strain evidence="2">1</strain>
    </source>
</reference>
<sequence>MLNVKINQWLIGFTTVCLLCFFSTSKTFEYFPLTFFPSTFSHAQSAPLKPHPLPPSLAKWNDVDRQGDYFELIQTTPVGYLIWSQFPIAVYVEQPSGLQDNSAQGVRFQQWVNAVAKAIAEWNLYLPLQEINQPELADIVIVSSSIDRKIQLNPDTGLYDIPQAITAQTNYEFYVREEQQKVLAHKMTIKISPDLSPLATLAAARHELGHGLGIWGHSDRQSDALYFSQVRDTPTISVRDINTLKKIYQQPTKLGWKI</sequence>
<evidence type="ECO:0000313" key="2">
    <source>
        <dbReference type="EMBL" id="VEP14349.1"/>
    </source>
</evidence>
<name>A0A563VSU3_9CYAN</name>
<dbReference type="GO" id="GO:0008270">
    <property type="term" value="F:zinc ion binding"/>
    <property type="evidence" value="ECO:0007669"/>
    <property type="project" value="InterPro"/>
</dbReference>
<protein>
    <recommendedName>
        <fullName evidence="1">Peptidase metallopeptidase domain-containing protein</fullName>
    </recommendedName>
</protein>